<reference evidence="2 3" key="1">
    <citation type="journal article" date="2020" name="Cell">
        <title>Large-Scale Comparative Analyses of Tick Genomes Elucidate Their Genetic Diversity and Vector Capacities.</title>
        <authorList>
            <consortium name="Tick Genome and Microbiome Consortium (TIGMIC)"/>
            <person name="Jia N."/>
            <person name="Wang J."/>
            <person name="Shi W."/>
            <person name="Du L."/>
            <person name="Sun Y."/>
            <person name="Zhan W."/>
            <person name="Jiang J.F."/>
            <person name="Wang Q."/>
            <person name="Zhang B."/>
            <person name="Ji P."/>
            <person name="Bell-Sakyi L."/>
            <person name="Cui X.M."/>
            <person name="Yuan T.T."/>
            <person name="Jiang B.G."/>
            <person name="Yang W.F."/>
            <person name="Lam T.T."/>
            <person name="Chang Q.C."/>
            <person name="Ding S.J."/>
            <person name="Wang X.J."/>
            <person name="Zhu J.G."/>
            <person name="Ruan X.D."/>
            <person name="Zhao L."/>
            <person name="Wei J.T."/>
            <person name="Ye R.Z."/>
            <person name="Que T.C."/>
            <person name="Du C.H."/>
            <person name="Zhou Y.H."/>
            <person name="Cheng J.X."/>
            <person name="Dai P.F."/>
            <person name="Guo W.B."/>
            <person name="Han X.H."/>
            <person name="Huang E.J."/>
            <person name="Li L.F."/>
            <person name="Wei W."/>
            <person name="Gao Y.C."/>
            <person name="Liu J.Z."/>
            <person name="Shao H.Z."/>
            <person name="Wang X."/>
            <person name="Wang C.C."/>
            <person name="Yang T.C."/>
            <person name="Huo Q.B."/>
            <person name="Li W."/>
            <person name="Chen H.Y."/>
            <person name="Chen S.E."/>
            <person name="Zhou L.G."/>
            <person name="Ni X.B."/>
            <person name="Tian J.H."/>
            <person name="Sheng Y."/>
            <person name="Liu T."/>
            <person name="Pan Y.S."/>
            <person name="Xia L.Y."/>
            <person name="Li J."/>
            <person name="Zhao F."/>
            <person name="Cao W.C."/>
        </authorList>
    </citation>
    <scope>NUCLEOTIDE SEQUENCE [LARGE SCALE GENOMIC DNA]</scope>
    <source>
        <strain evidence="2">HaeL-2018</strain>
    </source>
</reference>
<gene>
    <name evidence="2" type="ORF">HPB48_011042</name>
</gene>
<comment type="caution">
    <text evidence="2">The sequence shown here is derived from an EMBL/GenBank/DDBJ whole genome shotgun (WGS) entry which is preliminary data.</text>
</comment>
<feature type="domain" description="RNase H type-1" evidence="1">
    <location>
        <begin position="61"/>
        <end position="193"/>
    </location>
</feature>
<dbReference type="Gene3D" id="3.30.420.10">
    <property type="entry name" value="Ribonuclease H-like superfamily/Ribonuclease H"/>
    <property type="match status" value="1"/>
</dbReference>
<evidence type="ECO:0000313" key="3">
    <source>
        <dbReference type="Proteomes" id="UP000821853"/>
    </source>
</evidence>
<name>A0A9J6GN82_HAELO</name>
<dbReference type="VEuPathDB" id="VectorBase:HLOH_053398"/>
<dbReference type="SUPFAM" id="SSF53098">
    <property type="entry name" value="Ribonuclease H-like"/>
    <property type="match status" value="1"/>
</dbReference>
<dbReference type="GO" id="GO:0003676">
    <property type="term" value="F:nucleic acid binding"/>
    <property type="evidence" value="ECO:0007669"/>
    <property type="project" value="InterPro"/>
</dbReference>
<accession>A0A9J6GN82</accession>
<dbReference type="GO" id="GO:0004523">
    <property type="term" value="F:RNA-DNA hybrid ribonuclease activity"/>
    <property type="evidence" value="ECO:0007669"/>
    <property type="project" value="InterPro"/>
</dbReference>
<dbReference type="InterPro" id="IPR012337">
    <property type="entry name" value="RNaseH-like_sf"/>
</dbReference>
<dbReference type="CDD" id="cd09276">
    <property type="entry name" value="Rnase_HI_RT_non_LTR"/>
    <property type="match status" value="1"/>
</dbReference>
<keyword evidence="3" id="KW-1185">Reference proteome</keyword>
<dbReference type="AlphaFoldDB" id="A0A9J6GN82"/>
<dbReference type="InterPro" id="IPR002156">
    <property type="entry name" value="RNaseH_domain"/>
</dbReference>
<dbReference type="Proteomes" id="UP000821853">
    <property type="component" value="Unassembled WGS sequence"/>
</dbReference>
<evidence type="ECO:0000313" key="2">
    <source>
        <dbReference type="EMBL" id="KAH9377069.1"/>
    </source>
</evidence>
<evidence type="ECO:0000259" key="1">
    <source>
        <dbReference type="Pfam" id="PF00075"/>
    </source>
</evidence>
<protein>
    <recommendedName>
        <fullName evidence="1">RNase H type-1 domain-containing protein</fullName>
    </recommendedName>
</protein>
<dbReference type="OrthoDB" id="4368687at2759"/>
<sequence>MGKKGAVLITFASRHPPRYVKYWDFLKRVRVTKPVTRRRTKGDHTAQRTALAERADFQDNAIFTDAAWDPDTFRGAVAAVRGQQRDAQAFQYCQEQPVRSLELQAILYALEKLTECARTSPLSVRGQTFTVFTDSLDALKNLTKTPRAGTLAHNVKVACATLHELYGVMVRVDWVPGHAGSIGNGAAHDAASELLRFRSSPLDTVPQAPLLFDPDEERERMKVQAKRELRAKVPHNPHPLPKGLPRGAEVLIYKARTGAALTEDVLASGEHTLHPKELVAVTHKWTSPIRTRRATRQPLRRAARAVPVPLQR</sequence>
<dbReference type="Pfam" id="PF00075">
    <property type="entry name" value="RNase_H"/>
    <property type="match status" value="1"/>
</dbReference>
<proteinExistence type="predicted"/>
<dbReference type="InterPro" id="IPR036397">
    <property type="entry name" value="RNaseH_sf"/>
</dbReference>
<dbReference type="EMBL" id="JABSTR010000008">
    <property type="protein sequence ID" value="KAH9377069.1"/>
    <property type="molecule type" value="Genomic_DNA"/>
</dbReference>
<organism evidence="2 3">
    <name type="scientific">Haemaphysalis longicornis</name>
    <name type="common">Bush tick</name>
    <dbReference type="NCBI Taxonomy" id="44386"/>
    <lineage>
        <taxon>Eukaryota</taxon>
        <taxon>Metazoa</taxon>
        <taxon>Ecdysozoa</taxon>
        <taxon>Arthropoda</taxon>
        <taxon>Chelicerata</taxon>
        <taxon>Arachnida</taxon>
        <taxon>Acari</taxon>
        <taxon>Parasitiformes</taxon>
        <taxon>Ixodida</taxon>
        <taxon>Ixodoidea</taxon>
        <taxon>Ixodidae</taxon>
        <taxon>Haemaphysalinae</taxon>
        <taxon>Haemaphysalis</taxon>
    </lineage>
</organism>